<dbReference type="EMBL" id="CP033893">
    <property type="protein sequence ID" value="QDL35288.1"/>
    <property type="molecule type" value="Genomic_DNA"/>
</dbReference>
<reference evidence="1 2" key="1">
    <citation type="submission" date="2018-11" db="EMBL/GenBank/DDBJ databases">
        <title>The first complete genome of Serratia liquefaciens isolated from metalophyte plant revel distinctness adaptive mechanisms in an extreme habitat.</title>
        <authorList>
            <person name="Caneschi W.L."/>
            <person name="Sanchez A.B."/>
            <person name="Felestrino E.B."/>
            <person name="Assis R.A.B."/>
            <person name="Lemes C.G.C."/>
            <person name="Cordeiro I.F."/>
            <person name="Fonseca N.P."/>
            <person name="Villa M."/>
            <person name="Vieira I.T."/>
            <person name="Moraes L.A."/>
            <person name="Kamino L.H.Y."/>
            <person name="do Carmo F."/>
            <person name="Garcia C.M."/>
            <person name="Almeida N.F."/>
            <person name="Silva R.S."/>
            <person name="Ferro J.A."/>
            <person name="Ferro M.I.T."/>
            <person name="Varani A.M."/>
            <person name="Ferreira R.M."/>
            <person name="dos Santos V.L."/>
            <person name="Silva U.C."/>
            <person name="Setubal J.C."/>
            <person name="Moreira L.M."/>
        </authorList>
    </citation>
    <scope>NUCLEOTIDE SEQUENCE [LARGE SCALE GENOMIC DNA]</scope>
    <source>
        <strain evidence="1 2">FG3</strain>
    </source>
</reference>
<protein>
    <submittedName>
        <fullName evidence="1">Uncharacterized protein</fullName>
    </submittedName>
</protein>
<evidence type="ECO:0000313" key="1">
    <source>
        <dbReference type="EMBL" id="QDL35288.1"/>
    </source>
</evidence>
<dbReference type="Proteomes" id="UP000317572">
    <property type="component" value="Chromosome"/>
</dbReference>
<evidence type="ECO:0000313" key="2">
    <source>
        <dbReference type="Proteomes" id="UP000317572"/>
    </source>
</evidence>
<gene>
    <name evidence="1" type="ORF">EGO53_27525</name>
</gene>
<dbReference type="RefSeq" id="WP_130016523.1">
    <property type="nucleotide sequence ID" value="NZ_CP033893.1"/>
</dbReference>
<dbReference type="PROSITE" id="PS51257">
    <property type="entry name" value="PROKAR_LIPOPROTEIN"/>
    <property type="match status" value="1"/>
</dbReference>
<sequence>MKNRFFLAVIFLLLLGSLAGCFFYKKLTKRENGLGCYAHASFIYPSSSGSDRLELGMLFLLDKNVGIISYSGKINSAGVNYNVKRYAEVEYVVHDGTSYFIKTKAVHPDVSDNVPDVLSKKYFYDYLDRVDGWVSFRVVKDYHNKYTFYTNSIPHFVCKER</sequence>
<proteinExistence type="predicted"/>
<dbReference type="AlphaFoldDB" id="A0A515D4E4"/>
<organism evidence="1 2">
    <name type="scientific">Serratia liquefaciens</name>
    <dbReference type="NCBI Taxonomy" id="614"/>
    <lineage>
        <taxon>Bacteria</taxon>
        <taxon>Pseudomonadati</taxon>
        <taxon>Pseudomonadota</taxon>
        <taxon>Gammaproteobacteria</taxon>
        <taxon>Enterobacterales</taxon>
        <taxon>Yersiniaceae</taxon>
        <taxon>Serratia</taxon>
    </lineage>
</organism>
<name>A0A515D4E4_SERLI</name>
<accession>A0A515D4E4</accession>